<dbReference type="InterPro" id="IPR036465">
    <property type="entry name" value="vWFA_dom_sf"/>
</dbReference>
<accession>A0A8W8MEP1</accession>
<keyword evidence="2" id="KW-1185">Reference proteome</keyword>
<dbReference type="Proteomes" id="UP000005408">
    <property type="component" value="Unassembled WGS sequence"/>
</dbReference>
<dbReference type="EnsemblMetazoa" id="G32405.1">
    <property type="protein sequence ID" value="G32405.1:cds"/>
    <property type="gene ID" value="G32405"/>
</dbReference>
<name>A0A8W8MEP1_MAGGI</name>
<evidence type="ECO:0000313" key="2">
    <source>
        <dbReference type="Proteomes" id="UP000005408"/>
    </source>
</evidence>
<sequence>MSKPCESGNANASDVTPQECFFEIEDDNGTKVLASPVAAKKTKSSSGKREIQEFLEKHEMEEFSLDRHQNSSVNHPAFEANQQRRKFYHTILCIDTSKSMKSSKLMTCCCIQQLLREIPEQNPEFEEVISVVCFGKYLRFYEYNPEDPAGHILFVNNELENHDRSWIGCTPLADACLKCIFLHTRVKDRLRRNTASVIIKGRVVMFTDGKCNSKRVLDNEDDENTNPLESMQDIYNHLNDLWTRFRTETLPIFCIISSYRDTDQNFLVSMAINTNGKVLLRDEISAFSKFIEVEILAARYKSECRGLNWHQVFAYLRIKLGHRECLYLDYATECILRENGESTLNVSNHNFLPRLIRRHPKQGIYGWQQKSQSGWVFFPNEISDEIEKGYSAWQLSKLQTFTIERHTENQEIDVLRFDLTNMTYRVIGNDGKIYIQRIFMGNDWG</sequence>
<organism evidence="1 2">
    <name type="scientific">Magallana gigas</name>
    <name type="common">Pacific oyster</name>
    <name type="synonym">Crassostrea gigas</name>
    <dbReference type="NCBI Taxonomy" id="29159"/>
    <lineage>
        <taxon>Eukaryota</taxon>
        <taxon>Metazoa</taxon>
        <taxon>Spiralia</taxon>
        <taxon>Lophotrochozoa</taxon>
        <taxon>Mollusca</taxon>
        <taxon>Bivalvia</taxon>
        <taxon>Autobranchia</taxon>
        <taxon>Pteriomorphia</taxon>
        <taxon>Ostreida</taxon>
        <taxon>Ostreoidea</taxon>
        <taxon>Ostreidae</taxon>
        <taxon>Magallana</taxon>
    </lineage>
</organism>
<protein>
    <recommendedName>
        <fullName evidence="3">VWFA domain-containing protein</fullName>
    </recommendedName>
</protein>
<dbReference type="SUPFAM" id="SSF53300">
    <property type="entry name" value="vWA-like"/>
    <property type="match status" value="1"/>
</dbReference>
<evidence type="ECO:0008006" key="3">
    <source>
        <dbReference type="Google" id="ProtNLM"/>
    </source>
</evidence>
<reference evidence="1" key="1">
    <citation type="submission" date="2022-08" db="UniProtKB">
        <authorList>
            <consortium name="EnsemblMetazoa"/>
        </authorList>
    </citation>
    <scope>IDENTIFICATION</scope>
    <source>
        <strain evidence="1">05x7-T-G4-1.051#20</strain>
    </source>
</reference>
<proteinExistence type="predicted"/>
<dbReference type="AlphaFoldDB" id="A0A8W8MEP1"/>
<evidence type="ECO:0000313" key="1">
    <source>
        <dbReference type="EnsemblMetazoa" id="G32405.1:cds"/>
    </source>
</evidence>